<protein>
    <submittedName>
        <fullName evidence="7">Thionin</fullName>
    </submittedName>
</protein>
<keyword evidence="2" id="KW-0964">Secreted</keyword>
<evidence type="ECO:0000313" key="8">
    <source>
        <dbReference type="Proteomes" id="UP000554482"/>
    </source>
</evidence>
<evidence type="ECO:0000256" key="2">
    <source>
        <dbReference type="ARBA" id="ARBA00022525"/>
    </source>
</evidence>
<gene>
    <name evidence="7" type="ORF">FRX31_008030</name>
</gene>
<dbReference type="Proteomes" id="UP000554482">
    <property type="component" value="Unassembled WGS sequence"/>
</dbReference>
<dbReference type="InterPro" id="IPR001010">
    <property type="entry name" value="Thionin"/>
</dbReference>
<keyword evidence="6" id="KW-0732">Signal</keyword>
<dbReference type="AlphaFoldDB" id="A0A7J6WZ82"/>
<dbReference type="Pfam" id="PF00321">
    <property type="entry name" value="Thionin"/>
    <property type="match status" value="1"/>
</dbReference>
<dbReference type="GO" id="GO:0050832">
    <property type="term" value="P:defense response to fungus"/>
    <property type="evidence" value="ECO:0007669"/>
    <property type="project" value="UniProtKB-ARBA"/>
</dbReference>
<evidence type="ECO:0000256" key="1">
    <source>
        <dbReference type="ARBA" id="ARBA00004613"/>
    </source>
</evidence>
<dbReference type="PANTHER" id="PTHR33920">
    <property type="entry name" value="THIONIN-2.1-RELATED"/>
    <property type="match status" value="1"/>
</dbReference>
<proteinExistence type="predicted"/>
<evidence type="ECO:0000256" key="3">
    <source>
        <dbReference type="ARBA" id="ARBA00022656"/>
    </source>
</evidence>
<dbReference type="SUPFAM" id="SSF57429">
    <property type="entry name" value="Crambin-like"/>
    <property type="match status" value="1"/>
</dbReference>
<dbReference type="PANTHER" id="PTHR33920:SF2">
    <property type="entry name" value="THIONIN-2.1-RELATED"/>
    <property type="match status" value="1"/>
</dbReference>
<dbReference type="GO" id="GO:0050830">
    <property type="term" value="P:defense response to Gram-positive bacterium"/>
    <property type="evidence" value="ECO:0007669"/>
    <property type="project" value="UniProtKB-ARBA"/>
</dbReference>
<keyword evidence="3" id="KW-0800">Toxin</keyword>
<feature type="signal peptide" evidence="6">
    <location>
        <begin position="1"/>
        <end position="25"/>
    </location>
</feature>
<dbReference type="FunFam" id="3.30.1350.10:FF:000001">
    <property type="entry name" value="Hellethionin-D"/>
    <property type="match status" value="1"/>
</dbReference>
<comment type="subcellular location">
    <subcellularLocation>
        <location evidence="1">Secreted</location>
    </subcellularLocation>
</comment>
<keyword evidence="8" id="KW-1185">Reference proteome</keyword>
<evidence type="ECO:0000256" key="5">
    <source>
        <dbReference type="ARBA" id="ARBA00023157"/>
    </source>
</evidence>
<evidence type="ECO:0000313" key="7">
    <source>
        <dbReference type="EMBL" id="KAF5202383.1"/>
    </source>
</evidence>
<dbReference type="Gene3D" id="3.30.1350.10">
    <property type="entry name" value="Thionin-like"/>
    <property type="match status" value="1"/>
</dbReference>
<sequence>MEVKGVRAVIMGLLILGLVVAQIEATTCCKNTDGRVIYSTCRFFGSSESFCASLSGCINVTGKCPSTYPHSNMLESSGDMINELCKVGCASSVCDTISTNQNSGEGEVSEAVEYCVNACSELCNKGAKTALASA</sequence>
<dbReference type="GO" id="GO:0005576">
    <property type="term" value="C:extracellular region"/>
    <property type="evidence" value="ECO:0007669"/>
    <property type="project" value="UniProtKB-SubCell"/>
</dbReference>
<evidence type="ECO:0000256" key="4">
    <source>
        <dbReference type="ARBA" id="ARBA00022821"/>
    </source>
</evidence>
<dbReference type="EMBL" id="JABWDY010008190">
    <property type="protein sequence ID" value="KAF5202383.1"/>
    <property type="molecule type" value="Genomic_DNA"/>
</dbReference>
<organism evidence="7 8">
    <name type="scientific">Thalictrum thalictroides</name>
    <name type="common">Rue-anemone</name>
    <name type="synonym">Anemone thalictroides</name>
    <dbReference type="NCBI Taxonomy" id="46969"/>
    <lineage>
        <taxon>Eukaryota</taxon>
        <taxon>Viridiplantae</taxon>
        <taxon>Streptophyta</taxon>
        <taxon>Embryophyta</taxon>
        <taxon>Tracheophyta</taxon>
        <taxon>Spermatophyta</taxon>
        <taxon>Magnoliopsida</taxon>
        <taxon>Ranunculales</taxon>
        <taxon>Ranunculaceae</taxon>
        <taxon>Thalictroideae</taxon>
        <taxon>Thalictrum</taxon>
    </lineage>
</organism>
<keyword evidence="5" id="KW-1015">Disulfide bond</keyword>
<accession>A0A7J6WZ82</accession>
<dbReference type="GO" id="GO:0001897">
    <property type="term" value="P:symbiont-mediated cytolysis of host cell"/>
    <property type="evidence" value="ECO:0007669"/>
    <property type="project" value="UniProtKB-ARBA"/>
</dbReference>
<dbReference type="GO" id="GO:0090729">
    <property type="term" value="F:toxin activity"/>
    <property type="evidence" value="ECO:0007669"/>
    <property type="project" value="UniProtKB-KW"/>
</dbReference>
<dbReference type="InterPro" id="IPR036391">
    <property type="entry name" value="Thionin-like_sf"/>
</dbReference>
<reference evidence="7 8" key="1">
    <citation type="submission" date="2020-06" db="EMBL/GenBank/DDBJ databases">
        <title>Transcriptomic and genomic resources for Thalictrum thalictroides and T. hernandezii: Facilitating candidate gene discovery in an emerging model plant lineage.</title>
        <authorList>
            <person name="Arias T."/>
            <person name="Riano-Pachon D.M."/>
            <person name="Di Stilio V.S."/>
        </authorList>
    </citation>
    <scope>NUCLEOTIDE SEQUENCE [LARGE SCALE GENOMIC DNA]</scope>
    <source>
        <strain evidence="8">cv. WT478/WT964</strain>
        <tissue evidence="7">Leaves</tissue>
    </source>
</reference>
<name>A0A7J6WZ82_THATH</name>
<keyword evidence="4" id="KW-0611">Plant defense</keyword>
<dbReference type="PROSITE" id="PS00271">
    <property type="entry name" value="THIONIN"/>
    <property type="match status" value="1"/>
</dbReference>
<evidence type="ECO:0000256" key="6">
    <source>
        <dbReference type="SAM" id="SignalP"/>
    </source>
</evidence>
<comment type="caution">
    <text evidence="7">The sequence shown here is derived from an EMBL/GenBank/DDBJ whole genome shotgun (WGS) entry which is preliminary data.</text>
</comment>
<feature type="chain" id="PRO_5029498249" evidence="6">
    <location>
        <begin position="26"/>
        <end position="134"/>
    </location>
</feature>